<keyword evidence="3" id="KW-1185">Reference proteome</keyword>
<name>A0A6A6H1H4_VIRVR</name>
<accession>A0A6A6H1H4</accession>
<gene>
    <name evidence="2" type="ORF">EV356DRAFT_281196</name>
</gene>
<dbReference type="EMBL" id="ML991822">
    <property type="protein sequence ID" value="KAF2231865.1"/>
    <property type="molecule type" value="Genomic_DNA"/>
</dbReference>
<organism evidence="2 3">
    <name type="scientific">Viridothelium virens</name>
    <name type="common">Speckled blister lichen</name>
    <name type="synonym">Trypethelium virens</name>
    <dbReference type="NCBI Taxonomy" id="1048519"/>
    <lineage>
        <taxon>Eukaryota</taxon>
        <taxon>Fungi</taxon>
        <taxon>Dikarya</taxon>
        <taxon>Ascomycota</taxon>
        <taxon>Pezizomycotina</taxon>
        <taxon>Dothideomycetes</taxon>
        <taxon>Dothideomycetes incertae sedis</taxon>
        <taxon>Trypetheliales</taxon>
        <taxon>Trypetheliaceae</taxon>
        <taxon>Viridothelium</taxon>
    </lineage>
</organism>
<evidence type="ECO:0000313" key="2">
    <source>
        <dbReference type="EMBL" id="KAF2231865.1"/>
    </source>
</evidence>
<proteinExistence type="predicted"/>
<evidence type="ECO:0000256" key="1">
    <source>
        <dbReference type="SAM" id="MobiDB-lite"/>
    </source>
</evidence>
<dbReference type="Proteomes" id="UP000800092">
    <property type="component" value="Unassembled WGS sequence"/>
</dbReference>
<dbReference type="AlphaFoldDB" id="A0A6A6H1H4"/>
<dbReference type="OrthoDB" id="184880at2759"/>
<evidence type="ECO:0008006" key="4">
    <source>
        <dbReference type="Google" id="ProtNLM"/>
    </source>
</evidence>
<evidence type="ECO:0000313" key="3">
    <source>
        <dbReference type="Proteomes" id="UP000800092"/>
    </source>
</evidence>
<sequence>MTNGPAIPNHHHRPRLSPPPLHLLRPRTQLIHHQHRHRNQYLPPHAHALLTHRQTRQLRHLRFSLPRARPIPPSPRNITHTAYSLLHIRSLAAGLEPLDCGPVLARLLTLLKPGGALQWVEPALDRYRHLRGESTSHSATLGRLSAAFFGGRLRERFAPRGGGERDGLPWLMREAGCERMETDVVSTDRVAEMRWAQTENGAVGLLGFVRMMAERGVPGAMTEQELREEIESGCYGRYSVHTVIGFEPKS</sequence>
<protein>
    <recommendedName>
        <fullName evidence="4">Methyltransferase type 11 domain-containing protein</fullName>
    </recommendedName>
</protein>
<reference evidence="2" key="1">
    <citation type="journal article" date="2020" name="Stud. Mycol.">
        <title>101 Dothideomycetes genomes: a test case for predicting lifestyles and emergence of pathogens.</title>
        <authorList>
            <person name="Haridas S."/>
            <person name="Albert R."/>
            <person name="Binder M."/>
            <person name="Bloem J."/>
            <person name="Labutti K."/>
            <person name="Salamov A."/>
            <person name="Andreopoulos B."/>
            <person name="Baker S."/>
            <person name="Barry K."/>
            <person name="Bills G."/>
            <person name="Bluhm B."/>
            <person name="Cannon C."/>
            <person name="Castanera R."/>
            <person name="Culley D."/>
            <person name="Daum C."/>
            <person name="Ezra D."/>
            <person name="Gonzalez J."/>
            <person name="Henrissat B."/>
            <person name="Kuo A."/>
            <person name="Liang C."/>
            <person name="Lipzen A."/>
            <person name="Lutzoni F."/>
            <person name="Magnuson J."/>
            <person name="Mondo S."/>
            <person name="Nolan M."/>
            <person name="Ohm R."/>
            <person name="Pangilinan J."/>
            <person name="Park H.-J."/>
            <person name="Ramirez L."/>
            <person name="Alfaro M."/>
            <person name="Sun H."/>
            <person name="Tritt A."/>
            <person name="Yoshinaga Y."/>
            <person name="Zwiers L.-H."/>
            <person name="Turgeon B."/>
            <person name="Goodwin S."/>
            <person name="Spatafora J."/>
            <person name="Crous P."/>
            <person name="Grigoriev I."/>
        </authorList>
    </citation>
    <scope>NUCLEOTIDE SEQUENCE</scope>
    <source>
        <strain evidence="2">Tuck. ex Michener</strain>
    </source>
</reference>
<feature type="region of interest" description="Disordered" evidence="1">
    <location>
        <begin position="1"/>
        <end position="22"/>
    </location>
</feature>